<dbReference type="Pfam" id="PF01367">
    <property type="entry name" value="5_3_exonuc"/>
    <property type="match status" value="1"/>
</dbReference>
<dbReference type="GO" id="GO:0006261">
    <property type="term" value="P:DNA-templated DNA replication"/>
    <property type="evidence" value="ECO:0007669"/>
    <property type="project" value="UniProtKB-UniRule"/>
</dbReference>
<dbReference type="InterPro" id="IPR020045">
    <property type="entry name" value="DNA_polI_H3TH"/>
</dbReference>
<dbReference type="FunFam" id="1.10.150.20:FF:000003">
    <property type="entry name" value="DNA polymerase I"/>
    <property type="match status" value="1"/>
</dbReference>
<dbReference type="SMART" id="SM00475">
    <property type="entry name" value="53EXOc"/>
    <property type="match status" value="1"/>
</dbReference>
<dbReference type="InterPro" id="IPR036397">
    <property type="entry name" value="RNaseH_sf"/>
</dbReference>
<dbReference type="AlphaFoldDB" id="E1QKI3"/>
<dbReference type="GO" id="GO:0006302">
    <property type="term" value="P:double-strand break repair"/>
    <property type="evidence" value="ECO:0007669"/>
    <property type="project" value="TreeGrafter"/>
</dbReference>
<accession>E1QKI3</accession>
<evidence type="ECO:0000256" key="14">
    <source>
        <dbReference type="ARBA" id="ARBA00049244"/>
    </source>
</evidence>
<keyword evidence="8 16" id="KW-0227">DNA damage</keyword>
<keyword evidence="21" id="KW-1185">Reference proteome</keyword>
<dbReference type="Proteomes" id="UP000009047">
    <property type="component" value="Chromosome"/>
</dbReference>
<dbReference type="EMBL" id="CP002085">
    <property type="protein sequence ID" value="ADK86076.1"/>
    <property type="molecule type" value="Genomic_DNA"/>
</dbReference>
<dbReference type="FunFam" id="3.40.50.1010:FF:000001">
    <property type="entry name" value="DNA polymerase I"/>
    <property type="match status" value="1"/>
</dbReference>
<dbReference type="FunFam" id="1.10.150.20:FF:000002">
    <property type="entry name" value="DNA polymerase I"/>
    <property type="match status" value="1"/>
</dbReference>
<dbReference type="SUPFAM" id="SSF53098">
    <property type="entry name" value="Ribonuclease H-like"/>
    <property type="match status" value="1"/>
</dbReference>
<dbReference type="CDD" id="cd08637">
    <property type="entry name" value="DNA_pol_A_pol_I_C"/>
    <property type="match status" value="1"/>
</dbReference>
<comment type="function">
    <text evidence="16">In addition to polymerase activity, this DNA polymerase exhibits 3'-5' and 5'-3' exonuclease activity.</text>
</comment>
<dbReference type="CDD" id="cd09859">
    <property type="entry name" value="PIN_53EXO"/>
    <property type="match status" value="1"/>
</dbReference>
<evidence type="ECO:0000256" key="9">
    <source>
        <dbReference type="ARBA" id="ARBA00022801"/>
    </source>
</evidence>
<dbReference type="Gene3D" id="3.30.420.10">
    <property type="entry name" value="Ribonuclease H-like superfamily/Ribonuclease H"/>
    <property type="match status" value="1"/>
</dbReference>
<dbReference type="InterPro" id="IPR043502">
    <property type="entry name" value="DNA/RNA_pol_sf"/>
</dbReference>
<evidence type="ECO:0000256" key="13">
    <source>
        <dbReference type="ARBA" id="ARBA00023204"/>
    </source>
</evidence>
<dbReference type="HOGENOM" id="CLU_004675_0_0_7"/>
<dbReference type="InterPro" id="IPR018320">
    <property type="entry name" value="DNA_polymerase_1"/>
</dbReference>
<keyword evidence="5 16" id="KW-0548">Nucleotidyltransferase</keyword>
<comment type="catalytic activity">
    <reaction evidence="14 16">
        <text>DNA(n) + a 2'-deoxyribonucleoside 5'-triphosphate = DNA(n+1) + diphosphate</text>
        <dbReference type="Rhea" id="RHEA:22508"/>
        <dbReference type="Rhea" id="RHEA-COMP:17339"/>
        <dbReference type="Rhea" id="RHEA-COMP:17340"/>
        <dbReference type="ChEBI" id="CHEBI:33019"/>
        <dbReference type="ChEBI" id="CHEBI:61560"/>
        <dbReference type="ChEBI" id="CHEBI:173112"/>
        <dbReference type="EC" id="2.7.7.7"/>
    </reaction>
</comment>
<dbReference type="PRINTS" id="PR00868">
    <property type="entry name" value="DNAPOLI"/>
</dbReference>
<dbReference type="OrthoDB" id="9806424at2"/>
<dbReference type="PANTHER" id="PTHR10133:SF27">
    <property type="entry name" value="DNA POLYMERASE NU"/>
    <property type="match status" value="1"/>
</dbReference>
<dbReference type="PROSITE" id="PS00447">
    <property type="entry name" value="DNA_POLYMERASE_A"/>
    <property type="match status" value="1"/>
</dbReference>
<dbReference type="RefSeq" id="WP_013259515.1">
    <property type="nucleotide sequence ID" value="NC_014365.1"/>
</dbReference>
<feature type="domain" description="5'-3' exonuclease" evidence="18">
    <location>
        <begin position="3"/>
        <end position="260"/>
    </location>
</feature>
<evidence type="ECO:0000256" key="3">
    <source>
        <dbReference type="ARBA" id="ARBA00020311"/>
    </source>
</evidence>
<evidence type="ECO:0000259" key="19">
    <source>
        <dbReference type="SMART" id="SM00482"/>
    </source>
</evidence>
<evidence type="ECO:0000259" key="17">
    <source>
        <dbReference type="SMART" id="SM00474"/>
    </source>
</evidence>
<feature type="domain" description="3'-5' exonuclease" evidence="17">
    <location>
        <begin position="294"/>
        <end position="479"/>
    </location>
</feature>
<keyword evidence="9 16" id="KW-0378">Hydrolase</keyword>
<dbReference type="Gene3D" id="1.20.1060.10">
    <property type="entry name" value="Taq DNA Polymerase, Chain T, domain 4"/>
    <property type="match status" value="1"/>
</dbReference>
<keyword evidence="12 16" id="KW-0238">DNA-binding</keyword>
<evidence type="ECO:0000256" key="8">
    <source>
        <dbReference type="ARBA" id="ARBA00022763"/>
    </source>
</evidence>
<keyword evidence="7" id="KW-0540">Nuclease</keyword>
<dbReference type="STRING" id="644282.Deba_2722"/>
<evidence type="ECO:0000313" key="21">
    <source>
        <dbReference type="Proteomes" id="UP000009047"/>
    </source>
</evidence>
<organism evidence="20 21">
    <name type="scientific">Desulfarculus baarsii (strain ATCC 33931 / DSM 2075 / LMG 7858 / VKM B-1802 / 2st14)</name>
    <dbReference type="NCBI Taxonomy" id="644282"/>
    <lineage>
        <taxon>Bacteria</taxon>
        <taxon>Pseudomonadati</taxon>
        <taxon>Thermodesulfobacteriota</taxon>
        <taxon>Desulfarculia</taxon>
        <taxon>Desulfarculales</taxon>
        <taxon>Desulfarculaceae</taxon>
        <taxon>Desulfarculus</taxon>
    </lineage>
</organism>
<keyword evidence="10 16" id="KW-0269">Exonuclease</keyword>
<proteinExistence type="inferred from homology"/>
<evidence type="ECO:0000256" key="15">
    <source>
        <dbReference type="NCBIfam" id="TIGR00593"/>
    </source>
</evidence>
<dbReference type="InterPro" id="IPR019760">
    <property type="entry name" value="DNA-dir_DNA_pol_A_CS"/>
</dbReference>
<evidence type="ECO:0000256" key="5">
    <source>
        <dbReference type="ARBA" id="ARBA00022695"/>
    </source>
</evidence>
<dbReference type="Pfam" id="PF00476">
    <property type="entry name" value="DNA_pol_A"/>
    <property type="match status" value="1"/>
</dbReference>
<reference evidence="20 21" key="1">
    <citation type="journal article" date="2010" name="Stand. Genomic Sci.">
        <title>Complete genome sequence of Desulfarculus baarsii type strain (2st14).</title>
        <authorList>
            <person name="Sun H."/>
            <person name="Spring S."/>
            <person name="Lapidus A."/>
            <person name="Davenport K."/>
            <person name="Del Rio T.G."/>
            <person name="Tice H."/>
            <person name="Nolan M."/>
            <person name="Copeland A."/>
            <person name="Cheng J.F."/>
            <person name="Lucas S."/>
            <person name="Tapia R."/>
            <person name="Goodwin L."/>
            <person name="Pitluck S."/>
            <person name="Ivanova N."/>
            <person name="Pagani I."/>
            <person name="Mavromatis K."/>
            <person name="Ovchinnikova G."/>
            <person name="Pati A."/>
            <person name="Chen A."/>
            <person name="Palaniappan K."/>
            <person name="Hauser L."/>
            <person name="Chang Y.J."/>
            <person name="Jeffries C.D."/>
            <person name="Detter J.C."/>
            <person name="Han C."/>
            <person name="Rohde M."/>
            <person name="Brambilla E."/>
            <person name="Goker M."/>
            <person name="Woyke T."/>
            <person name="Bristow J."/>
            <person name="Eisen J.A."/>
            <person name="Markowitz V."/>
            <person name="Hugenholtz P."/>
            <person name="Kyrpides N.C."/>
            <person name="Klenk H.P."/>
            <person name="Land M."/>
        </authorList>
    </citation>
    <scope>NUCLEOTIDE SEQUENCE [LARGE SCALE GENOMIC DNA]</scope>
    <source>
        <strain evidence="21">ATCC 33931 / DSM 2075 / LMG 7858 / VKM B-1802 / 2st14</strain>
    </source>
</reference>
<evidence type="ECO:0000256" key="16">
    <source>
        <dbReference type="RuleBase" id="RU004460"/>
    </source>
</evidence>
<dbReference type="SUPFAM" id="SSF88723">
    <property type="entry name" value="PIN domain-like"/>
    <property type="match status" value="1"/>
</dbReference>
<keyword evidence="6 16" id="KW-0235">DNA replication</keyword>
<dbReference type="KEGG" id="dbr:Deba_2722"/>
<dbReference type="FunFam" id="1.20.1060.10:FF:000001">
    <property type="entry name" value="DNA polymerase I"/>
    <property type="match status" value="1"/>
</dbReference>
<feature type="domain" description="DNA-directed DNA polymerase family A palm" evidence="19">
    <location>
        <begin position="648"/>
        <end position="854"/>
    </location>
</feature>
<dbReference type="CDD" id="cd09898">
    <property type="entry name" value="H3TH_53EXO"/>
    <property type="match status" value="1"/>
</dbReference>
<dbReference type="eggNOG" id="COG0749">
    <property type="taxonomic scope" value="Bacteria"/>
</dbReference>
<dbReference type="Pfam" id="PF02739">
    <property type="entry name" value="5_3_exonuc_N"/>
    <property type="match status" value="1"/>
</dbReference>
<evidence type="ECO:0000256" key="12">
    <source>
        <dbReference type="ARBA" id="ARBA00023125"/>
    </source>
</evidence>
<evidence type="ECO:0000259" key="18">
    <source>
        <dbReference type="SMART" id="SM00475"/>
    </source>
</evidence>
<evidence type="ECO:0000256" key="6">
    <source>
        <dbReference type="ARBA" id="ARBA00022705"/>
    </source>
</evidence>
<dbReference type="SUPFAM" id="SSF56672">
    <property type="entry name" value="DNA/RNA polymerases"/>
    <property type="match status" value="1"/>
</dbReference>
<dbReference type="InterPro" id="IPR001098">
    <property type="entry name" value="DNA-dir_DNA_pol_A_palm_dom"/>
</dbReference>
<dbReference type="PANTHER" id="PTHR10133">
    <property type="entry name" value="DNA POLYMERASE I"/>
    <property type="match status" value="1"/>
</dbReference>
<evidence type="ECO:0000256" key="1">
    <source>
        <dbReference type="ARBA" id="ARBA00007705"/>
    </source>
</evidence>
<keyword evidence="11 16" id="KW-0239">DNA-directed DNA polymerase</keyword>
<protein>
    <recommendedName>
        <fullName evidence="3 15">DNA polymerase I</fullName>
        <ecNumber evidence="2 15">2.7.7.7</ecNumber>
    </recommendedName>
</protein>
<dbReference type="SMART" id="SM00482">
    <property type="entry name" value="POLAc"/>
    <property type="match status" value="1"/>
</dbReference>
<dbReference type="SMART" id="SM00474">
    <property type="entry name" value="35EXOc"/>
    <property type="match status" value="1"/>
</dbReference>
<dbReference type="NCBIfam" id="NF004397">
    <property type="entry name" value="PRK05755.1"/>
    <property type="match status" value="1"/>
</dbReference>
<dbReference type="Gene3D" id="3.30.70.370">
    <property type="match status" value="1"/>
</dbReference>
<dbReference type="InterPro" id="IPR002562">
    <property type="entry name" value="3'-5'_exonuclease_dom"/>
</dbReference>
<comment type="similarity">
    <text evidence="1 16">Belongs to the DNA polymerase type-A family.</text>
</comment>
<dbReference type="GO" id="GO:0003677">
    <property type="term" value="F:DNA binding"/>
    <property type="evidence" value="ECO:0007669"/>
    <property type="project" value="UniProtKB-UniRule"/>
</dbReference>
<keyword evidence="4 16" id="KW-0808">Transferase</keyword>
<evidence type="ECO:0000256" key="7">
    <source>
        <dbReference type="ARBA" id="ARBA00022722"/>
    </source>
</evidence>
<dbReference type="InterPro" id="IPR008918">
    <property type="entry name" value="HhH2"/>
</dbReference>
<dbReference type="InterPro" id="IPR036279">
    <property type="entry name" value="5-3_exonuclease_C_sf"/>
</dbReference>
<evidence type="ECO:0000256" key="10">
    <source>
        <dbReference type="ARBA" id="ARBA00022839"/>
    </source>
</evidence>
<dbReference type="SMART" id="SM00279">
    <property type="entry name" value="HhH2"/>
    <property type="match status" value="1"/>
</dbReference>
<dbReference type="CDD" id="cd06139">
    <property type="entry name" value="DNA_polA_I_Ecoli_like_exo"/>
    <property type="match status" value="1"/>
</dbReference>
<dbReference type="Pfam" id="PF01612">
    <property type="entry name" value="DNA_pol_A_exo1"/>
    <property type="match status" value="1"/>
</dbReference>
<sequence length="890" mass="97338">MPDKPTIFLLDASGYIHRAFHAVKGLATSDGVPTGAVFGFVNMLLKVLAEARPSHLAVVYDAKGPTFRHQIFPAYKANRPPMDPALKAQLPLVRQLVTALCLPAVEMEGFEADDLMATLARQAREQGFEVVLVSADKDLLQLVGPGVSLWDTMKDLRLGPEEVRQKTGLPPELQVDMQALTGDASDNVPGVPGVGPKTAVKLLAEHPGLEAVLAAAPAMKKSKLRESLIENKDMALLSRRLVRLRDDAPLRFEPAAFRVVEPDRDVLLPLLTRLEFNKLIKDFAAAGPRPQADYRRLTDLDELARVLEQAKAAGQLAIDTETTSLDPIRADLVGFSLCVSPGLAYYAPLAHDWPADEPQAPRRQALDLLGQALADPGLLKIGQNLKYDLNVLRRAGLSVAGPLFDTMVADYLLNPAKASHGLEAIAAEHLGRGVIGFEEAVGGKGKGFAQAPPERAVPYAAEDADVALQAAQALGPKLDEADLRRLFDELEMPLTPLLAKMERYGVLIDAEELGRLSAELDQALAAGEQKIYALAGHEFNINSTQQLGQVLFDELGLSQVKKTKKRTAYSTDMSVLAILAAQHPLPAEVLAYRANAKLKSTYVDALPALINPDTGRVHTSFNQCVTATGRLSSSDPNLQNIPVRGELGRRMRGCFVPAPGRLLVSADYSQIELRVLAHLSQDPLMLQDMAEGLDVHTQTAARIFDVMPGLVTREMRVRAKTVNFGVLYGMSAFRLAREQGVSRAEAEDIIARYLGRYQGVARFQQQNLSQCRQRGYVTTILGRRRFLPAINSSDRQAREAAERVALNTPIQGSAADIIKLAMLRVDEMLTRHYPDSPMILQVHDELVFETPEGGVEQFAQAVRRCMEDVLKLDVELKVDVGWGRDWAQAH</sequence>
<dbReference type="NCBIfam" id="TIGR00593">
    <property type="entry name" value="pola"/>
    <property type="match status" value="1"/>
</dbReference>
<evidence type="ECO:0000256" key="2">
    <source>
        <dbReference type="ARBA" id="ARBA00012417"/>
    </source>
</evidence>
<name>E1QKI3_DESB2</name>
<dbReference type="InterPro" id="IPR002421">
    <property type="entry name" value="5-3_exonuclease"/>
</dbReference>
<evidence type="ECO:0000256" key="4">
    <source>
        <dbReference type="ARBA" id="ARBA00022679"/>
    </source>
</evidence>
<keyword evidence="13 16" id="KW-0234">DNA repair</keyword>
<dbReference type="eggNOG" id="COG0258">
    <property type="taxonomic scope" value="Bacteria"/>
</dbReference>
<evidence type="ECO:0000256" key="11">
    <source>
        <dbReference type="ARBA" id="ARBA00022932"/>
    </source>
</evidence>
<dbReference type="EC" id="2.7.7.7" evidence="2 15"/>
<dbReference type="InterPro" id="IPR012337">
    <property type="entry name" value="RNaseH-like_sf"/>
</dbReference>
<dbReference type="GO" id="GO:0003887">
    <property type="term" value="F:DNA-directed DNA polymerase activity"/>
    <property type="evidence" value="ECO:0007669"/>
    <property type="project" value="UniProtKB-UniRule"/>
</dbReference>
<evidence type="ECO:0000313" key="20">
    <source>
        <dbReference type="EMBL" id="ADK86076.1"/>
    </source>
</evidence>
<dbReference type="InterPro" id="IPR029060">
    <property type="entry name" value="PIN-like_dom_sf"/>
</dbReference>
<gene>
    <name evidence="16" type="primary">polA</name>
    <name evidence="20" type="ordered locus">Deba_2722</name>
</gene>
<dbReference type="Gene3D" id="1.10.150.20">
    <property type="entry name" value="5' to 3' exonuclease, C-terminal subdomain"/>
    <property type="match status" value="2"/>
</dbReference>
<dbReference type="GO" id="GO:0008408">
    <property type="term" value="F:3'-5' exonuclease activity"/>
    <property type="evidence" value="ECO:0007669"/>
    <property type="project" value="UniProtKB-UniRule"/>
</dbReference>
<dbReference type="SUPFAM" id="SSF47807">
    <property type="entry name" value="5' to 3' exonuclease, C-terminal subdomain"/>
    <property type="match status" value="1"/>
</dbReference>
<dbReference type="InterPro" id="IPR002298">
    <property type="entry name" value="DNA_polymerase_A"/>
</dbReference>
<dbReference type="GO" id="GO:0008409">
    <property type="term" value="F:5'-3' exonuclease activity"/>
    <property type="evidence" value="ECO:0007669"/>
    <property type="project" value="UniProtKB-UniRule"/>
</dbReference>
<dbReference type="Gene3D" id="3.40.50.1010">
    <property type="entry name" value="5'-nuclease"/>
    <property type="match status" value="1"/>
</dbReference>
<dbReference type="InterPro" id="IPR020046">
    <property type="entry name" value="5-3_exonucl_a-hlix_arch_N"/>
</dbReference>